<dbReference type="Pfam" id="PF13977">
    <property type="entry name" value="TetR_C_6"/>
    <property type="match status" value="1"/>
</dbReference>
<gene>
    <name evidence="7" type="ORF">SAMN04488523_11425</name>
</gene>
<feature type="domain" description="HTH tetR-type" evidence="6">
    <location>
        <begin position="8"/>
        <end position="68"/>
    </location>
</feature>
<evidence type="ECO:0000313" key="8">
    <source>
        <dbReference type="Proteomes" id="UP000198977"/>
    </source>
</evidence>
<evidence type="ECO:0000256" key="4">
    <source>
        <dbReference type="ARBA" id="ARBA00023163"/>
    </source>
</evidence>
<dbReference type="SUPFAM" id="SSF46689">
    <property type="entry name" value="Homeodomain-like"/>
    <property type="match status" value="1"/>
</dbReference>
<evidence type="ECO:0000256" key="2">
    <source>
        <dbReference type="ARBA" id="ARBA00023015"/>
    </source>
</evidence>
<keyword evidence="1" id="KW-0678">Repressor</keyword>
<dbReference type="InterPro" id="IPR039538">
    <property type="entry name" value="BetI_C"/>
</dbReference>
<dbReference type="PANTHER" id="PTHR43479">
    <property type="entry name" value="ACREF/ENVCD OPERON REPRESSOR-RELATED"/>
    <property type="match status" value="1"/>
</dbReference>
<evidence type="ECO:0000313" key="7">
    <source>
        <dbReference type="EMBL" id="SFE98557.1"/>
    </source>
</evidence>
<keyword evidence="2" id="KW-0805">Transcription regulation</keyword>
<dbReference type="OrthoDB" id="7618612at2"/>
<dbReference type="Gene3D" id="1.10.357.10">
    <property type="entry name" value="Tetracycline Repressor, domain 2"/>
    <property type="match status" value="1"/>
</dbReference>
<protein>
    <submittedName>
        <fullName evidence="7">Transcriptional regulator, TetR family</fullName>
    </submittedName>
</protein>
<dbReference type="PANTHER" id="PTHR43479:SF11">
    <property type="entry name" value="ACREF_ENVCD OPERON REPRESSOR-RELATED"/>
    <property type="match status" value="1"/>
</dbReference>
<organism evidence="7 8">
    <name type="scientific">Sulfitobacter brevis</name>
    <dbReference type="NCBI Taxonomy" id="74348"/>
    <lineage>
        <taxon>Bacteria</taxon>
        <taxon>Pseudomonadati</taxon>
        <taxon>Pseudomonadota</taxon>
        <taxon>Alphaproteobacteria</taxon>
        <taxon>Rhodobacterales</taxon>
        <taxon>Roseobacteraceae</taxon>
        <taxon>Sulfitobacter</taxon>
    </lineage>
</organism>
<dbReference type="InterPro" id="IPR050624">
    <property type="entry name" value="HTH-type_Tx_Regulator"/>
</dbReference>
<evidence type="ECO:0000256" key="1">
    <source>
        <dbReference type="ARBA" id="ARBA00022491"/>
    </source>
</evidence>
<keyword evidence="8" id="KW-1185">Reference proteome</keyword>
<dbReference type="InterPro" id="IPR036271">
    <property type="entry name" value="Tet_transcr_reg_TetR-rel_C_sf"/>
</dbReference>
<reference evidence="7 8" key="1">
    <citation type="submission" date="2016-10" db="EMBL/GenBank/DDBJ databases">
        <authorList>
            <person name="de Groot N.N."/>
        </authorList>
    </citation>
    <scope>NUCLEOTIDE SEQUENCE [LARGE SCALE GENOMIC DNA]</scope>
    <source>
        <strain evidence="7 8">DSM 11443</strain>
    </source>
</reference>
<sequence>MGRRSIAHIRREEFAHAAFEVLALHGMQGTTLQRVADHTGASKASVLHYFSNKQNLIETALRQSNATLRKEAVAMMNIATTPWERFYAIIEANFSPTTFQPEIAHGWIAMCAEVPHVAQFQRIQTVIYSRLHCNLFTALLATGIDRTAADSGAETISLLIDGLWLRCGLQIGGLNRQEATAQIERVVETLFGKSAERQSAKTKMTALAAALTSRAQ</sequence>
<dbReference type="EMBL" id="FOMW01000014">
    <property type="protein sequence ID" value="SFE98557.1"/>
    <property type="molecule type" value="Genomic_DNA"/>
</dbReference>
<dbReference type="RefSeq" id="WP_093924994.1">
    <property type="nucleotide sequence ID" value="NZ_FOMW01000014.1"/>
</dbReference>
<name>A0A1I2F129_9RHOB</name>
<dbReference type="AlphaFoldDB" id="A0A1I2F129"/>
<dbReference type="STRING" id="74348.SAMN04488523_11425"/>
<accession>A0A1I2F129</accession>
<evidence type="ECO:0000256" key="3">
    <source>
        <dbReference type="ARBA" id="ARBA00023125"/>
    </source>
</evidence>
<evidence type="ECO:0000256" key="5">
    <source>
        <dbReference type="PROSITE-ProRule" id="PRU00335"/>
    </source>
</evidence>
<keyword evidence="4" id="KW-0804">Transcription</keyword>
<proteinExistence type="predicted"/>
<dbReference type="GO" id="GO:0003677">
    <property type="term" value="F:DNA binding"/>
    <property type="evidence" value="ECO:0007669"/>
    <property type="project" value="UniProtKB-UniRule"/>
</dbReference>
<dbReference type="InterPro" id="IPR001647">
    <property type="entry name" value="HTH_TetR"/>
</dbReference>
<dbReference type="InterPro" id="IPR009057">
    <property type="entry name" value="Homeodomain-like_sf"/>
</dbReference>
<dbReference type="Pfam" id="PF00440">
    <property type="entry name" value="TetR_N"/>
    <property type="match status" value="1"/>
</dbReference>
<feature type="DNA-binding region" description="H-T-H motif" evidence="5">
    <location>
        <begin position="31"/>
        <end position="50"/>
    </location>
</feature>
<dbReference type="Proteomes" id="UP000198977">
    <property type="component" value="Unassembled WGS sequence"/>
</dbReference>
<dbReference type="NCBIfam" id="NF001978">
    <property type="entry name" value="PRK00767.1"/>
    <property type="match status" value="1"/>
</dbReference>
<keyword evidence="3 5" id="KW-0238">DNA-binding</keyword>
<dbReference type="SUPFAM" id="SSF48498">
    <property type="entry name" value="Tetracyclin repressor-like, C-terminal domain"/>
    <property type="match status" value="1"/>
</dbReference>
<dbReference type="PROSITE" id="PS50977">
    <property type="entry name" value="HTH_TETR_2"/>
    <property type="match status" value="1"/>
</dbReference>
<evidence type="ECO:0000259" key="6">
    <source>
        <dbReference type="PROSITE" id="PS50977"/>
    </source>
</evidence>